<dbReference type="GO" id="GO:0030151">
    <property type="term" value="F:molybdenum ion binding"/>
    <property type="evidence" value="ECO:0007669"/>
    <property type="project" value="InterPro"/>
</dbReference>
<accession>A0A4R6V297</accession>
<dbReference type="SUPFAM" id="SSF50800">
    <property type="entry name" value="PK beta-barrel domain-like"/>
    <property type="match status" value="1"/>
</dbReference>
<evidence type="ECO:0000259" key="1">
    <source>
        <dbReference type="PROSITE" id="PS51340"/>
    </source>
</evidence>
<evidence type="ECO:0000313" key="2">
    <source>
        <dbReference type="EMBL" id="TDQ54053.1"/>
    </source>
</evidence>
<comment type="caution">
    <text evidence="2">The sequence shown here is derived from an EMBL/GenBank/DDBJ whole genome shotgun (WGS) entry which is preliminary data.</text>
</comment>
<sequence length="301" mass="32501">MPCGVTIAALYRYPVKSMLGESLSRAVFDERGVAGDRAYAVLDVESGIIASAKVPKRWAKLLEFSAAFAGEPVAGEVAPPVVITFPDGSTRRSDDPDIDQALSDVLGREVRLVTTAPEAPKFEELWADLDGMDRESLAPEHIIDATTSRQEDTGEAISSFDVAAFAPPGRFYDLAALHVVTESTLARLAELAPESDFDVRRYRPNVVLADTGDGFVENDWPGREMTLGSDVRVAFTFQTMRCVMTTMAQGDLPDDRNTLRTVAKNNRIMIEKPEVAGKWACAGVYADVSAGGEVAVGDTHA</sequence>
<dbReference type="InterPro" id="IPR005303">
    <property type="entry name" value="MOCOS_middle"/>
</dbReference>
<feature type="domain" description="MOSC" evidence="1">
    <location>
        <begin position="146"/>
        <end position="301"/>
    </location>
</feature>
<organism evidence="2 3">
    <name type="scientific">Actinomycetospora succinea</name>
    <dbReference type="NCBI Taxonomy" id="663603"/>
    <lineage>
        <taxon>Bacteria</taxon>
        <taxon>Bacillati</taxon>
        <taxon>Actinomycetota</taxon>
        <taxon>Actinomycetes</taxon>
        <taxon>Pseudonocardiales</taxon>
        <taxon>Pseudonocardiaceae</taxon>
        <taxon>Actinomycetospora</taxon>
    </lineage>
</organism>
<dbReference type="Pfam" id="PF03476">
    <property type="entry name" value="MOSC_N"/>
    <property type="match status" value="1"/>
</dbReference>
<dbReference type="Pfam" id="PF03473">
    <property type="entry name" value="MOSC"/>
    <property type="match status" value="1"/>
</dbReference>
<protein>
    <recommendedName>
        <fullName evidence="1">MOSC domain-containing protein</fullName>
    </recommendedName>
</protein>
<name>A0A4R6V297_9PSEU</name>
<dbReference type="InterPro" id="IPR011037">
    <property type="entry name" value="Pyrv_Knase-like_insert_dom_sf"/>
</dbReference>
<dbReference type="Proteomes" id="UP000295705">
    <property type="component" value="Unassembled WGS sequence"/>
</dbReference>
<dbReference type="EMBL" id="SNYO01000006">
    <property type="protein sequence ID" value="TDQ54053.1"/>
    <property type="molecule type" value="Genomic_DNA"/>
</dbReference>
<dbReference type="GO" id="GO:0030170">
    <property type="term" value="F:pyridoxal phosphate binding"/>
    <property type="evidence" value="ECO:0007669"/>
    <property type="project" value="InterPro"/>
</dbReference>
<dbReference type="SUPFAM" id="SSF141673">
    <property type="entry name" value="MOSC N-terminal domain-like"/>
    <property type="match status" value="1"/>
</dbReference>
<dbReference type="PROSITE" id="PS51340">
    <property type="entry name" value="MOSC"/>
    <property type="match status" value="1"/>
</dbReference>
<dbReference type="InterPro" id="IPR005302">
    <property type="entry name" value="MoCF_Sase_C"/>
</dbReference>
<evidence type="ECO:0000313" key="3">
    <source>
        <dbReference type="Proteomes" id="UP000295705"/>
    </source>
</evidence>
<reference evidence="2 3" key="1">
    <citation type="submission" date="2019-03" db="EMBL/GenBank/DDBJ databases">
        <title>Genomic Encyclopedia of Type Strains, Phase IV (KMG-IV): sequencing the most valuable type-strain genomes for metagenomic binning, comparative biology and taxonomic classification.</title>
        <authorList>
            <person name="Goeker M."/>
        </authorList>
    </citation>
    <scope>NUCLEOTIDE SEQUENCE [LARGE SCALE GENOMIC DNA]</scope>
    <source>
        <strain evidence="2 3">DSM 45775</strain>
    </source>
</reference>
<dbReference type="AlphaFoldDB" id="A0A4R6V297"/>
<dbReference type="OrthoDB" id="9793178at2"/>
<keyword evidence="3" id="KW-1185">Reference proteome</keyword>
<proteinExistence type="predicted"/>
<gene>
    <name evidence="2" type="ORF">EV188_106200</name>
</gene>
<dbReference type="GO" id="GO:0003824">
    <property type="term" value="F:catalytic activity"/>
    <property type="evidence" value="ECO:0007669"/>
    <property type="project" value="InterPro"/>
</dbReference>